<gene>
    <name evidence="3" type="ORF">PsYK624_029570</name>
</gene>
<feature type="region of interest" description="Disordered" evidence="2">
    <location>
        <begin position="79"/>
        <end position="123"/>
    </location>
</feature>
<feature type="compositionally biased region" description="Basic and acidic residues" evidence="2">
    <location>
        <begin position="451"/>
        <end position="460"/>
    </location>
</feature>
<protein>
    <submittedName>
        <fullName evidence="3">Uncharacterized protein</fullName>
    </submittedName>
</protein>
<keyword evidence="4" id="KW-1185">Reference proteome</keyword>
<evidence type="ECO:0000313" key="4">
    <source>
        <dbReference type="Proteomes" id="UP000703269"/>
    </source>
</evidence>
<proteinExistence type="predicted"/>
<feature type="compositionally biased region" description="Polar residues" evidence="2">
    <location>
        <begin position="107"/>
        <end position="123"/>
    </location>
</feature>
<sequence>MPPVDSPLNAAHQHAANADDFMAQGLLIPASEEHYKAAEAFEAAYQASTEDNTKRTLRMLYNEHRKAGKELQRKIEKLRQENKDPSLPQKSLRSATPTNAASAAPTHVQSPPAQLPRNLSDSQQTVDESFMLLGQRSEPSDAFNHFWKITEGMLDNLSQPVAFATAPLAPPESNGGSDTDIEDPISKTLSRGLGFVKAAKSRMLVRNDSSGNVSSDSDRGRAGISTFPPKPQPIDDWDDEIGSDNDMVDSFFVIPSKSEPPVTLLKKENATLKAQLEKQRERLEMAERMLKQRQEQDHHLRESIMLARKEAQRAMVSSMALRPPTAPPAVGLAPVPVAPALPTPPIAAVPDIAGLKIAVPPVSPTGNTAALGRDQEAQMLRRTRELEEEVRLLRGENEKNKAMIVKYRERWEKLKESARKKKQAKAAADTTNVVNDRIEEEPEAEAEAERDDIRPQKHAEQLSNVD</sequence>
<feature type="coiled-coil region" evidence="1">
    <location>
        <begin position="376"/>
        <end position="403"/>
    </location>
</feature>
<dbReference type="SUPFAM" id="SSF140361">
    <property type="entry name" value="MIT domain-like"/>
    <property type="match status" value="1"/>
</dbReference>
<dbReference type="PANTHER" id="PTHR40130:SF1">
    <property type="entry name" value="SPINDLE POLE BODY-ASSOCIATED PROTEIN CUT12 DOMAIN-CONTAINING PROTEIN"/>
    <property type="match status" value="1"/>
</dbReference>
<evidence type="ECO:0000256" key="2">
    <source>
        <dbReference type="SAM" id="MobiDB-lite"/>
    </source>
</evidence>
<name>A0A9P3L9T7_9APHY</name>
<dbReference type="Gene3D" id="1.20.58.80">
    <property type="entry name" value="Phosphotransferase system, lactose/cellobiose-type IIA subunit"/>
    <property type="match status" value="1"/>
</dbReference>
<feature type="compositionally biased region" description="Acidic residues" evidence="2">
    <location>
        <begin position="438"/>
        <end position="450"/>
    </location>
</feature>
<reference evidence="3 4" key="1">
    <citation type="submission" date="2021-08" db="EMBL/GenBank/DDBJ databases">
        <title>Draft Genome Sequence of Phanerochaete sordida strain YK-624.</title>
        <authorList>
            <person name="Mori T."/>
            <person name="Dohra H."/>
            <person name="Suzuki T."/>
            <person name="Kawagishi H."/>
            <person name="Hirai H."/>
        </authorList>
    </citation>
    <scope>NUCLEOTIDE SEQUENCE [LARGE SCALE GENOMIC DNA]</scope>
    <source>
        <strain evidence="3 4">YK-624</strain>
    </source>
</reference>
<dbReference type="AlphaFoldDB" id="A0A9P3L9T7"/>
<dbReference type="PANTHER" id="PTHR40130">
    <property type="entry name" value="EXPRESSED PROTEIN"/>
    <property type="match status" value="1"/>
</dbReference>
<comment type="caution">
    <text evidence="3">The sequence shown here is derived from an EMBL/GenBank/DDBJ whole genome shotgun (WGS) entry which is preliminary data.</text>
</comment>
<dbReference type="Proteomes" id="UP000703269">
    <property type="component" value="Unassembled WGS sequence"/>
</dbReference>
<keyword evidence="1" id="KW-0175">Coiled coil</keyword>
<feature type="region of interest" description="Disordered" evidence="2">
    <location>
        <begin position="207"/>
        <end position="235"/>
    </location>
</feature>
<dbReference type="OrthoDB" id="3197614at2759"/>
<evidence type="ECO:0000256" key="1">
    <source>
        <dbReference type="SAM" id="Coils"/>
    </source>
</evidence>
<feature type="coiled-coil region" evidence="1">
    <location>
        <begin position="262"/>
        <end position="296"/>
    </location>
</feature>
<feature type="compositionally biased region" description="Low complexity" evidence="2">
    <location>
        <begin position="94"/>
        <end position="106"/>
    </location>
</feature>
<dbReference type="EMBL" id="BPQB01000005">
    <property type="protein sequence ID" value="GJE86874.1"/>
    <property type="molecule type" value="Genomic_DNA"/>
</dbReference>
<feature type="region of interest" description="Disordered" evidence="2">
    <location>
        <begin position="417"/>
        <end position="466"/>
    </location>
</feature>
<accession>A0A9P3L9T7</accession>
<evidence type="ECO:0000313" key="3">
    <source>
        <dbReference type="EMBL" id="GJE86874.1"/>
    </source>
</evidence>
<organism evidence="3 4">
    <name type="scientific">Phanerochaete sordida</name>
    <dbReference type="NCBI Taxonomy" id="48140"/>
    <lineage>
        <taxon>Eukaryota</taxon>
        <taxon>Fungi</taxon>
        <taxon>Dikarya</taxon>
        <taxon>Basidiomycota</taxon>
        <taxon>Agaricomycotina</taxon>
        <taxon>Agaricomycetes</taxon>
        <taxon>Polyporales</taxon>
        <taxon>Phanerochaetaceae</taxon>
        <taxon>Phanerochaete</taxon>
    </lineage>
</organism>